<sequence>MIVVFVKFSFPLDGTTIAVIGALLLYHFANARQSLVGPRGIFIRSTAERLILEELEKDLPPLMNGSPMSPHIEIDRSVGMRPGSSAEYRGILAALHLFQSIDSGMDKLIAVTAVNRISGHVRRANIHSISNSDADVLQSQFKESFLDSTLAKSEKVFCIGGSWVNSVMIGTDAGEDTESVAPGVID</sequence>
<dbReference type="AlphaFoldDB" id="A0A067MGY8"/>
<dbReference type="OrthoDB" id="25129at2759"/>
<gene>
    <name evidence="1" type="ORF">BOTBODRAFT_177875</name>
</gene>
<dbReference type="EMBL" id="KL198064">
    <property type="protein sequence ID" value="KDQ10806.1"/>
    <property type="molecule type" value="Genomic_DNA"/>
</dbReference>
<name>A0A067MGY8_BOTB1</name>
<dbReference type="InParanoid" id="A0A067MGY8"/>
<accession>A0A067MGY8</accession>
<reference evidence="2" key="1">
    <citation type="journal article" date="2014" name="Proc. Natl. Acad. Sci. U.S.A.">
        <title>Extensive sampling of basidiomycete genomes demonstrates inadequacy of the white-rot/brown-rot paradigm for wood decay fungi.</title>
        <authorList>
            <person name="Riley R."/>
            <person name="Salamov A.A."/>
            <person name="Brown D.W."/>
            <person name="Nagy L.G."/>
            <person name="Floudas D."/>
            <person name="Held B.W."/>
            <person name="Levasseur A."/>
            <person name="Lombard V."/>
            <person name="Morin E."/>
            <person name="Otillar R."/>
            <person name="Lindquist E.A."/>
            <person name="Sun H."/>
            <person name="LaButti K.M."/>
            <person name="Schmutz J."/>
            <person name="Jabbour D."/>
            <person name="Luo H."/>
            <person name="Baker S.E."/>
            <person name="Pisabarro A.G."/>
            <person name="Walton J.D."/>
            <person name="Blanchette R.A."/>
            <person name="Henrissat B."/>
            <person name="Martin F."/>
            <person name="Cullen D."/>
            <person name="Hibbett D.S."/>
            <person name="Grigoriev I.V."/>
        </authorList>
    </citation>
    <scope>NUCLEOTIDE SEQUENCE [LARGE SCALE GENOMIC DNA]</scope>
    <source>
        <strain evidence="2">FD-172 SS1</strain>
    </source>
</reference>
<evidence type="ECO:0000313" key="2">
    <source>
        <dbReference type="Proteomes" id="UP000027195"/>
    </source>
</evidence>
<keyword evidence="2" id="KW-1185">Reference proteome</keyword>
<evidence type="ECO:0000313" key="1">
    <source>
        <dbReference type="EMBL" id="KDQ10806.1"/>
    </source>
</evidence>
<dbReference type="Proteomes" id="UP000027195">
    <property type="component" value="Unassembled WGS sequence"/>
</dbReference>
<protein>
    <submittedName>
        <fullName evidence="1">Uncharacterized protein</fullName>
    </submittedName>
</protein>
<proteinExistence type="predicted"/>
<organism evidence="1 2">
    <name type="scientific">Botryobasidium botryosum (strain FD-172 SS1)</name>
    <dbReference type="NCBI Taxonomy" id="930990"/>
    <lineage>
        <taxon>Eukaryota</taxon>
        <taxon>Fungi</taxon>
        <taxon>Dikarya</taxon>
        <taxon>Basidiomycota</taxon>
        <taxon>Agaricomycotina</taxon>
        <taxon>Agaricomycetes</taxon>
        <taxon>Cantharellales</taxon>
        <taxon>Botryobasidiaceae</taxon>
        <taxon>Botryobasidium</taxon>
    </lineage>
</organism>
<dbReference type="HOGENOM" id="CLU_1454164_0_0_1"/>